<gene>
    <name evidence="1" type="ORF">Vadar_023564</name>
</gene>
<dbReference type="Proteomes" id="UP000828048">
    <property type="component" value="Chromosome 3"/>
</dbReference>
<evidence type="ECO:0000313" key="1">
    <source>
        <dbReference type="EMBL" id="KAH7858412.1"/>
    </source>
</evidence>
<proteinExistence type="predicted"/>
<protein>
    <submittedName>
        <fullName evidence="1">Uncharacterized protein</fullName>
    </submittedName>
</protein>
<reference evidence="1 2" key="1">
    <citation type="journal article" date="2021" name="Hortic Res">
        <title>High-quality reference genome and annotation aids understanding of berry development for evergreen blueberry (Vaccinium darrowii).</title>
        <authorList>
            <person name="Yu J."/>
            <person name="Hulse-Kemp A.M."/>
            <person name="Babiker E."/>
            <person name="Staton M."/>
        </authorList>
    </citation>
    <scope>NUCLEOTIDE SEQUENCE [LARGE SCALE GENOMIC DNA]</scope>
    <source>
        <strain evidence="2">cv. NJ 8807/NJ 8810</strain>
        <tissue evidence="1">Young leaf</tissue>
    </source>
</reference>
<evidence type="ECO:0000313" key="2">
    <source>
        <dbReference type="Proteomes" id="UP000828048"/>
    </source>
</evidence>
<name>A0ACB7YYU6_9ERIC</name>
<accession>A0ACB7YYU6</accession>
<organism evidence="1 2">
    <name type="scientific">Vaccinium darrowii</name>
    <dbReference type="NCBI Taxonomy" id="229202"/>
    <lineage>
        <taxon>Eukaryota</taxon>
        <taxon>Viridiplantae</taxon>
        <taxon>Streptophyta</taxon>
        <taxon>Embryophyta</taxon>
        <taxon>Tracheophyta</taxon>
        <taxon>Spermatophyta</taxon>
        <taxon>Magnoliopsida</taxon>
        <taxon>eudicotyledons</taxon>
        <taxon>Gunneridae</taxon>
        <taxon>Pentapetalae</taxon>
        <taxon>asterids</taxon>
        <taxon>Ericales</taxon>
        <taxon>Ericaceae</taxon>
        <taxon>Vaccinioideae</taxon>
        <taxon>Vaccinieae</taxon>
        <taxon>Vaccinium</taxon>
    </lineage>
</organism>
<dbReference type="EMBL" id="CM037153">
    <property type="protein sequence ID" value="KAH7858412.1"/>
    <property type="molecule type" value="Genomic_DNA"/>
</dbReference>
<keyword evidence="2" id="KW-1185">Reference proteome</keyword>
<sequence>MNSSNPPDYQNFSAYSSVQQSESQEYTPPRPSQPQQYHPPPPPSQPQQYHPPPPASSPPYGSQSAIGIPVYTGPSSTSVAWSTGLFDCFEDIPNCIITSCCPCVTFGQIAEIIDKGSTSCVVSGVLYFFITHFSGVPCIYSCGYRSKLRNPIHIAWASMCRLPCPLLLRVLRPVPRVPYRELKNRGFDMSIGWEGNVQKQRRELPMAQGMTR</sequence>
<comment type="caution">
    <text evidence="1">The sequence shown here is derived from an EMBL/GenBank/DDBJ whole genome shotgun (WGS) entry which is preliminary data.</text>
</comment>